<dbReference type="Pfam" id="PF01966">
    <property type="entry name" value="HD"/>
    <property type="match status" value="1"/>
</dbReference>
<keyword evidence="1" id="KW-0547">Nucleotide-binding</keyword>
<evidence type="ECO:0000313" key="3">
    <source>
        <dbReference type="EMBL" id="PRR82889.1"/>
    </source>
</evidence>
<feature type="domain" description="HD" evidence="2">
    <location>
        <begin position="61"/>
        <end position="178"/>
    </location>
</feature>
<protein>
    <submittedName>
        <fullName evidence="3">Multifunctional tRNA nucleotidyl transferase/2'3'-cyclic phosphodiesterase/2'nucleotidase/phosphatase</fullName>
    </submittedName>
</protein>
<proteinExistence type="predicted"/>
<dbReference type="GO" id="GO:0000166">
    <property type="term" value="F:nucleotide binding"/>
    <property type="evidence" value="ECO:0007669"/>
    <property type="project" value="UniProtKB-KW"/>
</dbReference>
<evidence type="ECO:0000256" key="1">
    <source>
        <dbReference type="ARBA" id="ARBA00022741"/>
    </source>
</evidence>
<sequence>MQKNNLFSNIEDHLLQDKKPSVYLEKLKEDGFFNEIPYIGLKKLEGIMQSPKHHPEGNVWVHTMMVVDEGANHRDEVEDKRALMWTLLLHDIGKVKATKLKKGRWVSYDHDKVGEVDGRGFLEYFTEDEIFINKVTKLIRYHMHLLYIINKLPYADVEGMLKSTDINELSIVFLSDRLGRGGVTNQEKEEILREIQSFKKNYSKK</sequence>
<dbReference type="InterPro" id="IPR050124">
    <property type="entry name" value="tRNA_CCA-adding_enzyme"/>
</dbReference>
<gene>
    <name evidence="3" type="ORF">CLVI_13320</name>
</gene>
<dbReference type="SUPFAM" id="SSF109604">
    <property type="entry name" value="HD-domain/PDEase-like"/>
    <property type="match status" value="1"/>
</dbReference>
<dbReference type="PANTHER" id="PTHR47545:SF2">
    <property type="entry name" value="CC-ADDING TRNA NUCLEOTIDYLTRANSFERASE"/>
    <property type="match status" value="1"/>
</dbReference>
<dbReference type="RefSeq" id="WP_106059327.1">
    <property type="nucleotide sequence ID" value="NZ_PVXQ01000011.1"/>
</dbReference>
<dbReference type="EMBL" id="PVXQ01000011">
    <property type="protein sequence ID" value="PRR82889.1"/>
    <property type="molecule type" value="Genomic_DNA"/>
</dbReference>
<dbReference type="AlphaFoldDB" id="A0A2T0BG89"/>
<dbReference type="PANTHER" id="PTHR47545">
    <property type="entry name" value="MULTIFUNCTIONAL CCA PROTEIN"/>
    <property type="match status" value="1"/>
</dbReference>
<keyword evidence="3" id="KW-0808">Transferase</keyword>
<dbReference type="Proteomes" id="UP000239471">
    <property type="component" value="Unassembled WGS sequence"/>
</dbReference>
<organism evidence="3 4">
    <name type="scientific">Clostridium vincentii</name>
    <dbReference type="NCBI Taxonomy" id="52704"/>
    <lineage>
        <taxon>Bacteria</taxon>
        <taxon>Bacillati</taxon>
        <taxon>Bacillota</taxon>
        <taxon>Clostridia</taxon>
        <taxon>Eubacteriales</taxon>
        <taxon>Clostridiaceae</taxon>
        <taxon>Clostridium</taxon>
    </lineage>
</organism>
<keyword evidence="4" id="KW-1185">Reference proteome</keyword>
<name>A0A2T0BG89_9CLOT</name>
<dbReference type="InterPro" id="IPR006674">
    <property type="entry name" value="HD_domain"/>
</dbReference>
<reference evidence="3 4" key="1">
    <citation type="submission" date="2018-03" db="EMBL/GenBank/DDBJ databases">
        <title>Genome sequence of Clostridium vincentii DSM 10228.</title>
        <authorList>
            <person name="Poehlein A."/>
            <person name="Daniel R."/>
        </authorList>
    </citation>
    <scope>NUCLEOTIDE SEQUENCE [LARGE SCALE GENOMIC DNA]</scope>
    <source>
        <strain evidence="3 4">DSM 10228</strain>
    </source>
</reference>
<evidence type="ECO:0000313" key="4">
    <source>
        <dbReference type="Proteomes" id="UP000239471"/>
    </source>
</evidence>
<dbReference type="GO" id="GO:0016740">
    <property type="term" value="F:transferase activity"/>
    <property type="evidence" value="ECO:0007669"/>
    <property type="project" value="UniProtKB-KW"/>
</dbReference>
<dbReference type="Gene3D" id="1.10.3090.10">
    <property type="entry name" value="cca-adding enzyme, domain 2"/>
    <property type="match status" value="1"/>
</dbReference>
<comment type="caution">
    <text evidence="3">The sequence shown here is derived from an EMBL/GenBank/DDBJ whole genome shotgun (WGS) entry which is preliminary data.</text>
</comment>
<dbReference type="CDD" id="cd00077">
    <property type="entry name" value="HDc"/>
    <property type="match status" value="1"/>
</dbReference>
<accession>A0A2T0BG89</accession>
<dbReference type="OrthoDB" id="9805698at2"/>
<dbReference type="InterPro" id="IPR003607">
    <property type="entry name" value="HD/PDEase_dom"/>
</dbReference>
<evidence type="ECO:0000259" key="2">
    <source>
        <dbReference type="Pfam" id="PF01966"/>
    </source>
</evidence>